<proteinExistence type="predicted"/>
<feature type="domain" description="HNH nuclease" evidence="1">
    <location>
        <begin position="148"/>
        <end position="200"/>
    </location>
</feature>
<dbReference type="RefSeq" id="WP_246012907.1">
    <property type="nucleotide sequence ID" value="NZ_UWPJ01000008.1"/>
</dbReference>
<gene>
    <name evidence="2" type="ORF">PIGHUM_00874</name>
</gene>
<dbReference type="AlphaFoldDB" id="A0A3P4AZP4"/>
<dbReference type="Pfam" id="PF13391">
    <property type="entry name" value="HNH_2"/>
    <property type="match status" value="1"/>
</dbReference>
<accession>A0A3P4AZP4</accession>
<dbReference type="InterPro" id="IPR003615">
    <property type="entry name" value="HNH_nuc"/>
</dbReference>
<organism evidence="2 3">
    <name type="scientific">Pigmentiphaga humi</name>
    <dbReference type="NCBI Taxonomy" id="2478468"/>
    <lineage>
        <taxon>Bacteria</taxon>
        <taxon>Pseudomonadati</taxon>
        <taxon>Pseudomonadota</taxon>
        <taxon>Betaproteobacteria</taxon>
        <taxon>Burkholderiales</taxon>
        <taxon>Alcaligenaceae</taxon>
        <taxon>Pigmentiphaga</taxon>
    </lineage>
</organism>
<dbReference type="EMBL" id="UWPJ01000008">
    <property type="protein sequence ID" value="VCU68816.1"/>
    <property type="molecule type" value="Genomic_DNA"/>
</dbReference>
<sequence length="249" mass="27114">MPREMKLPTLVVKALTDSGYDLLSTAEDGWFLAGISGTPIRVAVRVSGQGVLLAGPEPNAMERIGLIPVIQQPPRGMASAGLAADAAQLYDVLRVLHSLQTHPASVLSAKVEARLAAIPATERTNEVRQRIGQDVFREALLELWEGRCALSGSDLPLSLLRASHAKPWSLADDTERLDPFNGLLLAVHYDALFDQGLITFGDDGSLLVSSLLSQDARKTLHLDDFTSLRLILPGHIEYLNFHRKNIAKQ</sequence>
<keyword evidence="3" id="KW-1185">Reference proteome</keyword>
<evidence type="ECO:0000313" key="2">
    <source>
        <dbReference type="EMBL" id="VCU68816.1"/>
    </source>
</evidence>
<evidence type="ECO:0000313" key="3">
    <source>
        <dbReference type="Proteomes" id="UP000277294"/>
    </source>
</evidence>
<dbReference type="Proteomes" id="UP000277294">
    <property type="component" value="Unassembled WGS sequence"/>
</dbReference>
<reference evidence="2 3" key="1">
    <citation type="submission" date="2018-10" db="EMBL/GenBank/DDBJ databases">
        <authorList>
            <person name="Criscuolo A."/>
        </authorList>
    </citation>
    <scope>NUCLEOTIDE SEQUENCE [LARGE SCALE GENOMIC DNA]</scope>
    <source>
        <strain evidence="2">DnA1</strain>
    </source>
</reference>
<evidence type="ECO:0000259" key="1">
    <source>
        <dbReference type="Pfam" id="PF13391"/>
    </source>
</evidence>
<name>A0A3P4AZP4_9BURK</name>
<protein>
    <recommendedName>
        <fullName evidence="1">HNH nuclease domain-containing protein</fullName>
    </recommendedName>
</protein>